<dbReference type="SUPFAM" id="SSF140990">
    <property type="entry name" value="FtsH protease domain-like"/>
    <property type="match status" value="1"/>
</dbReference>
<dbReference type="GO" id="GO:0004222">
    <property type="term" value="F:metalloendopeptidase activity"/>
    <property type="evidence" value="ECO:0007669"/>
    <property type="project" value="InterPro"/>
</dbReference>
<dbReference type="InterPro" id="IPR000642">
    <property type="entry name" value="Peptidase_M41"/>
</dbReference>
<dbReference type="PANTHER" id="PTHR23076">
    <property type="entry name" value="METALLOPROTEASE M41 FTSH"/>
    <property type="match status" value="1"/>
</dbReference>
<dbReference type="GO" id="GO:0045037">
    <property type="term" value="P:protein import into chloroplast stroma"/>
    <property type="evidence" value="ECO:0007669"/>
    <property type="project" value="TreeGrafter"/>
</dbReference>
<evidence type="ECO:0000256" key="1">
    <source>
        <dbReference type="ARBA" id="ARBA00010044"/>
    </source>
</evidence>
<dbReference type="FunFam" id="1.20.58.760:FF:000012">
    <property type="entry name" value="probable inactive ATP-dependent zinc metalloprotease FTSHI 2, chloroplastic"/>
    <property type="match status" value="1"/>
</dbReference>
<feature type="coiled-coil region" evidence="6">
    <location>
        <begin position="412"/>
        <end position="452"/>
    </location>
</feature>
<protein>
    <submittedName>
        <fullName evidence="8">Inactive ATP-dependent zinc metalloprotease FTSHI 2, chloroplastic</fullName>
    </submittedName>
</protein>
<dbReference type="SMART" id="SM00382">
    <property type="entry name" value="AAA"/>
    <property type="match status" value="1"/>
</dbReference>
<accession>A0AAW2YDM2</accession>
<dbReference type="Gene3D" id="1.20.58.760">
    <property type="entry name" value="Peptidase M41"/>
    <property type="match status" value="1"/>
</dbReference>
<sequence>MANFCCSIELEPRTLNQGQLNHVREIAIDIVQRKEPDDEASTILNHDQGLQKPVVATKETVVLVVSDVATPPHKAAEGCSKEVIETEITTVETYCQCSSSALAVESSPEECRKTQNPLPISCNLGKNHSGHRREVKEDKEESIFKRAPLNLLKFSVTLTVISVSLPQPCLAAAKVSEKKRSGKRTEALTPEELRKWTQGLPVVSDRLAYSEILDLKRENKLRHIIKPPSVPLKQQPEVVLAVLEDNKVVRVVLPSVESDSKFWEEWDELQINGLCINAYSPPLKKPEIPKPYLGFLSKIPSWMFSLVTPKPQSKKALELKRVREEFRRRKDEELAKMRRDRVMMEKAMNMQKKMAAKQRRMEEKKVKYEESLRRARRKSESMAYMWNRLASDSNVSTALGFVFFYIFYRTVVLNYKKQKKDYEDRLKIEKAEAEEKKKMRQLEREMAGLEAGDDEEEGGKEDDNPYMKMAEQFMRSGARVRRAQNRRLPQYLERGVDVKFSDVAGLGKIRLELEEIVKFFTHGEMYRRRGEVCASSDPTSNFHISIASTFQYPLAFLHYPVLFFLCSNALLELSSNTSGGILLCGPPGVGKTLLAKAVAGEAGVNFFSISASQFVEIYVGVGASRVRALYQEARENAPSVVFIDELDAVGRKRGLIKGSGGQERDATLNQLLVCLDGFEGRGEVITIASTNRPDILDPALVRPGRFDRKIYIPKPGLIGRVEILKVHARKKPMAPDVDYTAVASITDGMVGAELANIIEVAAINMMRDGRTEITTDDLLQAAQIEERGMLDRKERSPEVWKQVAINEAAMAVVAVNFPDLKNIEFLTIAPRAGRELGYVRMKMDHIKFKEGMLSRQSLLDHITVQLAPRAADELWYGKDQLSTIWAETTDNARSAARTFVLGGLSEKHYGLNNFWIEDRINYIDSEALRILEACYERAKTILQQNRALMGAIVNTLVEKKSLTKQEFFNLVDLHGSIQPMPPSILDIRSAKRLELQNTLESTKEEALQGSR</sequence>
<dbReference type="SUPFAM" id="SSF52540">
    <property type="entry name" value="P-loop containing nucleoside triphosphate hydrolases"/>
    <property type="match status" value="1"/>
</dbReference>
<dbReference type="InterPro" id="IPR041569">
    <property type="entry name" value="AAA_lid_3"/>
</dbReference>
<dbReference type="AlphaFoldDB" id="A0AAW2YDM2"/>
<dbReference type="GO" id="GO:0006508">
    <property type="term" value="P:proteolysis"/>
    <property type="evidence" value="ECO:0007669"/>
    <property type="project" value="UniProtKB-KW"/>
</dbReference>
<feature type="coiled-coil region" evidence="6">
    <location>
        <begin position="347"/>
        <end position="378"/>
    </location>
</feature>
<dbReference type="GO" id="GO:0004176">
    <property type="term" value="F:ATP-dependent peptidase activity"/>
    <property type="evidence" value="ECO:0007669"/>
    <property type="project" value="InterPro"/>
</dbReference>
<evidence type="ECO:0000256" key="2">
    <source>
        <dbReference type="ARBA" id="ARBA00010550"/>
    </source>
</evidence>
<name>A0AAW2YDM2_9LAMI</name>
<proteinExistence type="inferred from homology"/>
<dbReference type="InterPro" id="IPR027417">
    <property type="entry name" value="P-loop_NTPase"/>
</dbReference>
<dbReference type="PANTHER" id="PTHR23076:SF56">
    <property type="entry name" value="INACTIVE ATP-DEPENDENT ZINC METALLOPROTEASE FTSHI 2, CHLOROPLASTIC-RELATED"/>
    <property type="match status" value="1"/>
</dbReference>
<keyword evidence="6" id="KW-0175">Coiled coil</keyword>
<keyword evidence="4" id="KW-0378">Hydrolase</keyword>
<evidence type="ECO:0000313" key="8">
    <source>
        <dbReference type="EMBL" id="KAL0463864.1"/>
    </source>
</evidence>
<dbReference type="Pfam" id="PF01434">
    <property type="entry name" value="Peptidase_M41"/>
    <property type="match status" value="1"/>
</dbReference>
<evidence type="ECO:0000256" key="6">
    <source>
        <dbReference type="SAM" id="Coils"/>
    </source>
</evidence>
<dbReference type="FunFam" id="3.40.50.300:FF:000982">
    <property type="entry name" value="Inactive ATP-dependent zinc metalloprotease FTSHI 2 like"/>
    <property type="match status" value="1"/>
</dbReference>
<dbReference type="GO" id="GO:0009507">
    <property type="term" value="C:chloroplast"/>
    <property type="evidence" value="ECO:0007669"/>
    <property type="project" value="TreeGrafter"/>
</dbReference>
<dbReference type="GO" id="GO:0016887">
    <property type="term" value="F:ATP hydrolysis activity"/>
    <property type="evidence" value="ECO:0007669"/>
    <property type="project" value="InterPro"/>
</dbReference>
<comment type="caution">
    <text evidence="8">The sequence shown here is derived from an EMBL/GenBank/DDBJ whole genome shotgun (WGS) entry which is preliminary data.</text>
</comment>
<organism evidence="8">
    <name type="scientific">Sesamum latifolium</name>
    <dbReference type="NCBI Taxonomy" id="2727402"/>
    <lineage>
        <taxon>Eukaryota</taxon>
        <taxon>Viridiplantae</taxon>
        <taxon>Streptophyta</taxon>
        <taxon>Embryophyta</taxon>
        <taxon>Tracheophyta</taxon>
        <taxon>Spermatophyta</taxon>
        <taxon>Magnoliopsida</taxon>
        <taxon>eudicotyledons</taxon>
        <taxon>Gunneridae</taxon>
        <taxon>Pentapetalae</taxon>
        <taxon>asterids</taxon>
        <taxon>lamiids</taxon>
        <taxon>Lamiales</taxon>
        <taxon>Pedaliaceae</taxon>
        <taxon>Sesamum</taxon>
    </lineage>
</organism>
<keyword evidence="5" id="KW-0809">Transit peptide</keyword>
<reference evidence="8" key="1">
    <citation type="submission" date="2020-06" db="EMBL/GenBank/DDBJ databases">
        <authorList>
            <person name="Li T."/>
            <person name="Hu X."/>
            <person name="Zhang T."/>
            <person name="Song X."/>
            <person name="Zhang H."/>
            <person name="Dai N."/>
            <person name="Sheng W."/>
            <person name="Hou X."/>
            <person name="Wei L."/>
        </authorList>
    </citation>
    <scope>NUCLEOTIDE SEQUENCE</scope>
    <source>
        <strain evidence="8">KEN1</strain>
        <tissue evidence="8">Leaf</tissue>
    </source>
</reference>
<dbReference type="InterPro" id="IPR037219">
    <property type="entry name" value="Peptidase_M41-like"/>
</dbReference>
<dbReference type="FunFam" id="1.10.8.60:FF:000072">
    <property type="entry name" value="probable inactive ATP-dependent zinc metalloprotease FTSHI 2, chloroplastic"/>
    <property type="match status" value="1"/>
</dbReference>
<evidence type="ECO:0000259" key="7">
    <source>
        <dbReference type="SMART" id="SM00382"/>
    </source>
</evidence>
<reference evidence="8" key="2">
    <citation type="journal article" date="2024" name="Plant">
        <title>Genomic evolution and insights into agronomic trait innovations of Sesamum species.</title>
        <authorList>
            <person name="Miao H."/>
            <person name="Wang L."/>
            <person name="Qu L."/>
            <person name="Liu H."/>
            <person name="Sun Y."/>
            <person name="Le M."/>
            <person name="Wang Q."/>
            <person name="Wei S."/>
            <person name="Zheng Y."/>
            <person name="Lin W."/>
            <person name="Duan Y."/>
            <person name="Cao H."/>
            <person name="Xiong S."/>
            <person name="Wang X."/>
            <person name="Wei L."/>
            <person name="Li C."/>
            <person name="Ma Q."/>
            <person name="Ju M."/>
            <person name="Zhao R."/>
            <person name="Li G."/>
            <person name="Mu C."/>
            <person name="Tian Q."/>
            <person name="Mei H."/>
            <person name="Zhang T."/>
            <person name="Gao T."/>
            <person name="Zhang H."/>
        </authorList>
    </citation>
    <scope>NUCLEOTIDE SEQUENCE</scope>
    <source>
        <strain evidence="8">KEN1</strain>
    </source>
</reference>
<dbReference type="Pfam" id="PF17862">
    <property type="entry name" value="AAA_lid_3"/>
    <property type="match status" value="1"/>
</dbReference>
<feature type="domain" description="AAA+ ATPase" evidence="7">
    <location>
        <begin position="577"/>
        <end position="716"/>
    </location>
</feature>
<dbReference type="Gene3D" id="3.40.50.300">
    <property type="entry name" value="P-loop containing nucleotide triphosphate hydrolases"/>
    <property type="match status" value="1"/>
</dbReference>
<evidence type="ECO:0000256" key="4">
    <source>
        <dbReference type="ARBA" id="ARBA00022801"/>
    </source>
</evidence>
<evidence type="ECO:0000256" key="3">
    <source>
        <dbReference type="ARBA" id="ARBA00022670"/>
    </source>
</evidence>
<dbReference type="Pfam" id="PF00004">
    <property type="entry name" value="AAA"/>
    <property type="match status" value="1"/>
</dbReference>
<dbReference type="InterPro" id="IPR003959">
    <property type="entry name" value="ATPase_AAA_core"/>
</dbReference>
<comment type="similarity">
    <text evidence="2">In the N-terminal section; belongs to the AAA ATPase family.</text>
</comment>
<evidence type="ECO:0000256" key="5">
    <source>
        <dbReference type="ARBA" id="ARBA00022946"/>
    </source>
</evidence>
<dbReference type="EMBL" id="JACGWN010000001">
    <property type="protein sequence ID" value="KAL0463864.1"/>
    <property type="molecule type" value="Genomic_DNA"/>
</dbReference>
<dbReference type="PRINTS" id="PR00830">
    <property type="entry name" value="ENDOLAPTASE"/>
</dbReference>
<keyword evidence="3" id="KW-0645">Protease</keyword>
<dbReference type="InterPro" id="IPR003593">
    <property type="entry name" value="AAA+_ATPase"/>
</dbReference>
<dbReference type="GO" id="GO:0005524">
    <property type="term" value="F:ATP binding"/>
    <property type="evidence" value="ECO:0007669"/>
    <property type="project" value="InterPro"/>
</dbReference>
<keyword evidence="8" id="KW-0482">Metalloprotease</keyword>
<comment type="similarity">
    <text evidence="1">In the C-terminal section; belongs to the peptidase M41 family.</text>
</comment>
<gene>
    <name evidence="8" type="ORF">Slati_0274000</name>
</gene>
<dbReference type="Gene3D" id="1.10.8.60">
    <property type="match status" value="1"/>
</dbReference>